<dbReference type="InParanoid" id="A0A259U4B4"/>
<dbReference type="PROSITE" id="PS01023">
    <property type="entry name" value="PTR2_2"/>
    <property type="match status" value="1"/>
</dbReference>
<dbReference type="InterPro" id="IPR000109">
    <property type="entry name" value="POT_fam"/>
</dbReference>
<feature type="transmembrane region" description="Helical" evidence="9">
    <location>
        <begin position="337"/>
        <end position="361"/>
    </location>
</feature>
<dbReference type="PANTHER" id="PTHR23517:SF15">
    <property type="entry name" value="PROTON-DEPENDENT OLIGOPEPTIDE FAMILY TRANSPORT PROTEIN"/>
    <property type="match status" value="1"/>
</dbReference>
<keyword evidence="4 8" id="KW-0812">Transmembrane</keyword>
<feature type="transmembrane region" description="Helical" evidence="9">
    <location>
        <begin position="404"/>
        <end position="426"/>
    </location>
</feature>
<evidence type="ECO:0000313" key="11">
    <source>
        <dbReference type="EMBL" id="OZC04668.1"/>
    </source>
</evidence>
<dbReference type="Pfam" id="PF00854">
    <property type="entry name" value="PTR2"/>
    <property type="match status" value="1"/>
</dbReference>
<keyword evidence="7 9" id="KW-0472">Membrane</keyword>
<dbReference type="InterPro" id="IPR020846">
    <property type="entry name" value="MFS_dom"/>
</dbReference>
<keyword evidence="6 9" id="KW-1133">Transmembrane helix</keyword>
<evidence type="ECO:0000256" key="7">
    <source>
        <dbReference type="ARBA" id="ARBA00023136"/>
    </source>
</evidence>
<dbReference type="NCBIfam" id="TIGR00924">
    <property type="entry name" value="yjdL_sub1_fam"/>
    <property type="match status" value="1"/>
</dbReference>
<gene>
    <name evidence="11" type="ORF">BSZ36_08995</name>
</gene>
<feature type="transmembrane region" description="Helical" evidence="9">
    <location>
        <begin position="106"/>
        <end position="133"/>
    </location>
</feature>
<feature type="transmembrane region" description="Helical" evidence="9">
    <location>
        <begin position="36"/>
        <end position="54"/>
    </location>
</feature>
<comment type="caution">
    <text evidence="11">The sequence shown here is derived from an EMBL/GenBank/DDBJ whole genome shotgun (WGS) entry which is preliminary data.</text>
</comment>
<dbReference type="EMBL" id="MQWB01000001">
    <property type="protein sequence ID" value="OZC04668.1"/>
    <property type="molecule type" value="Genomic_DNA"/>
</dbReference>
<keyword evidence="12" id="KW-1185">Reference proteome</keyword>
<evidence type="ECO:0000256" key="8">
    <source>
        <dbReference type="RuleBase" id="RU003755"/>
    </source>
</evidence>
<keyword evidence="5" id="KW-0653">Protein transport</keyword>
<keyword evidence="3" id="KW-1003">Cell membrane</keyword>
<sequence>MAPGHAGGALAVNDTRFFGHPVGLGNLFFTEMFERFSYYGMRALLVLFMTAETANGGLGYDVAKSALIYGLYTSLVYLVNLPGGWIADRLLGQRKSVLVGGIIISLGHFTMAVPGIAAFYAGLGLIVIGTGLLKPNISVMVGQLYSEKDARRDAGFTIFYMGINIGAFAAPLICGYLGENINWHLGFAAAGVGMVIGMIVYVVMGRNLGEIGHLAPDAQAEKPASTRLFGIGIAATLALLGGIYALSAMGLYALNETTITRIYSVILVAIVVGLFGWLFTRKYWTDLERKRLYLIGLLFFGAVMFFLAFEQAGSSLNIFANENTERGFLGLEIPASFFQSINALFIFTIAPLVAGIWLWLGRRNQDPSSPVKFGIGLVFVGLGFVVMIGASAASASGALVSPMWLVLTYLLHTLGELTLSPVGLSAMTKLAPARVSSLMMGVWFLGSSVGNFLAGFVASFSGSLEGPSFFGFIAAISILSGLVFFFAAGPFKRMMEKAEISMGGRGH</sequence>
<dbReference type="InterPro" id="IPR018456">
    <property type="entry name" value="PTR2_symporter_CS"/>
</dbReference>
<dbReference type="CDD" id="cd17346">
    <property type="entry name" value="MFS_DtpA_like"/>
    <property type="match status" value="1"/>
</dbReference>
<feature type="transmembrane region" description="Helical" evidence="9">
    <location>
        <begin position="260"/>
        <end position="280"/>
    </location>
</feature>
<keyword evidence="2 8" id="KW-0813">Transport</keyword>
<dbReference type="GO" id="GO:1904680">
    <property type="term" value="F:peptide transmembrane transporter activity"/>
    <property type="evidence" value="ECO:0007669"/>
    <property type="project" value="InterPro"/>
</dbReference>
<dbReference type="AlphaFoldDB" id="A0A259U4B4"/>
<comment type="similarity">
    <text evidence="8">Belongs to the major facilitator superfamily. Proton-dependent oligopeptide transporter (POT/PTR) (TC 2.A.17) family.</text>
</comment>
<evidence type="ECO:0000256" key="9">
    <source>
        <dbReference type="SAM" id="Phobius"/>
    </source>
</evidence>
<keyword evidence="5" id="KW-0571">Peptide transport</keyword>
<accession>A0A259U4B4</accession>
<dbReference type="FunCoup" id="A0A259U4B4">
    <property type="interactions" value="142"/>
</dbReference>
<comment type="subcellular location">
    <subcellularLocation>
        <location evidence="1">Cell membrane</location>
        <topology evidence="1">Multi-pass membrane protein</topology>
    </subcellularLocation>
    <subcellularLocation>
        <location evidence="8">Membrane</location>
        <topology evidence="8">Multi-pass membrane protein</topology>
    </subcellularLocation>
</comment>
<dbReference type="Proteomes" id="UP000216446">
    <property type="component" value="Unassembled WGS sequence"/>
</dbReference>
<feature type="domain" description="Major facilitator superfamily (MFS) profile" evidence="10">
    <location>
        <begin position="26"/>
        <end position="492"/>
    </location>
</feature>
<feature type="transmembrane region" description="Helical" evidence="9">
    <location>
        <begin position="154"/>
        <end position="178"/>
    </location>
</feature>
<feature type="transmembrane region" description="Helical" evidence="9">
    <location>
        <begin position="438"/>
        <end position="457"/>
    </location>
</feature>
<dbReference type="PANTHER" id="PTHR23517">
    <property type="entry name" value="RESISTANCE PROTEIN MDTM, PUTATIVE-RELATED-RELATED"/>
    <property type="match status" value="1"/>
</dbReference>
<name>A0A259U4B4_9BACT</name>
<reference evidence="11 12" key="1">
    <citation type="submission" date="2016-11" db="EMBL/GenBank/DDBJ databases">
        <title>Study of marine rhodopsin-containing bacteria.</title>
        <authorList>
            <person name="Yoshizawa S."/>
            <person name="Kumagai Y."/>
            <person name="Kogure K."/>
        </authorList>
    </citation>
    <scope>NUCLEOTIDE SEQUENCE [LARGE SCALE GENOMIC DNA]</scope>
    <source>
        <strain evidence="11 12">SG-29</strain>
    </source>
</reference>
<feature type="transmembrane region" description="Helical" evidence="9">
    <location>
        <begin position="66"/>
        <end position="86"/>
    </location>
</feature>
<dbReference type="SUPFAM" id="SSF103473">
    <property type="entry name" value="MFS general substrate transporter"/>
    <property type="match status" value="2"/>
</dbReference>
<dbReference type="Gene3D" id="1.20.1250.20">
    <property type="entry name" value="MFS general substrate transporter like domains"/>
    <property type="match status" value="1"/>
</dbReference>
<dbReference type="InterPro" id="IPR050171">
    <property type="entry name" value="MFS_Transporters"/>
</dbReference>
<feature type="transmembrane region" description="Helical" evidence="9">
    <location>
        <begin position="228"/>
        <end position="254"/>
    </location>
</feature>
<feature type="transmembrane region" description="Helical" evidence="9">
    <location>
        <begin position="184"/>
        <end position="204"/>
    </location>
</feature>
<dbReference type="GO" id="GO:0006857">
    <property type="term" value="P:oligopeptide transport"/>
    <property type="evidence" value="ECO:0007669"/>
    <property type="project" value="InterPro"/>
</dbReference>
<feature type="transmembrane region" description="Helical" evidence="9">
    <location>
        <begin position="469"/>
        <end position="488"/>
    </location>
</feature>
<protein>
    <submittedName>
        <fullName evidence="11">MFS transporter</fullName>
    </submittedName>
</protein>
<dbReference type="InterPro" id="IPR036259">
    <property type="entry name" value="MFS_trans_sf"/>
</dbReference>
<feature type="transmembrane region" description="Helical" evidence="9">
    <location>
        <begin position="292"/>
        <end position="309"/>
    </location>
</feature>
<evidence type="ECO:0000256" key="5">
    <source>
        <dbReference type="ARBA" id="ARBA00022856"/>
    </source>
</evidence>
<organism evidence="11 12">
    <name type="scientific">Rubricoccus marinus</name>
    <dbReference type="NCBI Taxonomy" id="716817"/>
    <lineage>
        <taxon>Bacteria</taxon>
        <taxon>Pseudomonadati</taxon>
        <taxon>Rhodothermota</taxon>
        <taxon>Rhodothermia</taxon>
        <taxon>Rhodothermales</taxon>
        <taxon>Rubricoccaceae</taxon>
        <taxon>Rubricoccus</taxon>
    </lineage>
</organism>
<evidence type="ECO:0000256" key="2">
    <source>
        <dbReference type="ARBA" id="ARBA00022448"/>
    </source>
</evidence>
<feature type="transmembrane region" description="Helical" evidence="9">
    <location>
        <begin position="373"/>
        <end position="392"/>
    </location>
</feature>
<proteinExistence type="inferred from homology"/>
<evidence type="ECO:0000256" key="1">
    <source>
        <dbReference type="ARBA" id="ARBA00004651"/>
    </source>
</evidence>
<evidence type="ECO:0000256" key="4">
    <source>
        <dbReference type="ARBA" id="ARBA00022692"/>
    </source>
</evidence>
<evidence type="ECO:0000259" key="10">
    <source>
        <dbReference type="PROSITE" id="PS50850"/>
    </source>
</evidence>
<dbReference type="PROSITE" id="PS50850">
    <property type="entry name" value="MFS"/>
    <property type="match status" value="1"/>
</dbReference>
<dbReference type="GO" id="GO:0005886">
    <property type="term" value="C:plasma membrane"/>
    <property type="evidence" value="ECO:0007669"/>
    <property type="project" value="UniProtKB-SubCell"/>
</dbReference>
<evidence type="ECO:0000256" key="6">
    <source>
        <dbReference type="ARBA" id="ARBA00022989"/>
    </source>
</evidence>
<evidence type="ECO:0000256" key="3">
    <source>
        <dbReference type="ARBA" id="ARBA00022475"/>
    </source>
</evidence>
<dbReference type="InterPro" id="IPR005279">
    <property type="entry name" value="Dipep/tripep_permease"/>
</dbReference>
<evidence type="ECO:0000313" key="12">
    <source>
        <dbReference type="Proteomes" id="UP000216446"/>
    </source>
</evidence>